<dbReference type="PROSITE" id="PS50088">
    <property type="entry name" value="ANK_REPEAT"/>
    <property type="match status" value="2"/>
</dbReference>
<organism evidence="5 6">
    <name type="scientific">Cylindrodendrum hubeiense</name>
    <dbReference type="NCBI Taxonomy" id="595255"/>
    <lineage>
        <taxon>Eukaryota</taxon>
        <taxon>Fungi</taxon>
        <taxon>Dikarya</taxon>
        <taxon>Ascomycota</taxon>
        <taxon>Pezizomycotina</taxon>
        <taxon>Sordariomycetes</taxon>
        <taxon>Hypocreomycetidae</taxon>
        <taxon>Hypocreales</taxon>
        <taxon>Nectriaceae</taxon>
        <taxon>Cylindrodendrum</taxon>
    </lineage>
</organism>
<evidence type="ECO:0000256" key="4">
    <source>
        <dbReference type="SAM" id="MobiDB-lite"/>
    </source>
</evidence>
<name>A0A9P5LC73_9HYPO</name>
<dbReference type="PANTHER" id="PTHR24123">
    <property type="entry name" value="ANKYRIN REPEAT-CONTAINING"/>
    <property type="match status" value="1"/>
</dbReference>
<dbReference type="Gene3D" id="1.25.40.20">
    <property type="entry name" value="Ankyrin repeat-containing domain"/>
    <property type="match status" value="5"/>
</dbReference>
<comment type="caution">
    <text evidence="5">The sequence shown here is derived from an EMBL/GenBank/DDBJ whole genome shotgun (WGS) entry which is preliminary data.</text>
</comment>
<feature type="region of interest" description="Disordered" evidence="4">
    <location>
        <begin position="505"/>
        <end position="526"/>
    </location>
</feature>
<keyword evidence="6" id="KW-1185">Reference proteome</keyword>
<dbReference type="PANTHER" id="PTHR24123:SF33">
    <property type="entry name" value="PROTEIN HOS4"/>
    <property type="match status" value="1"/>
</dbReference>
<evidence type="ECO:0000256" key="3">
    <source>
        <dbReference type="PROSITE-ProRule" id="PRU00023"/>
    </source>
</evidence>
<dbReference type="SUPFAM" id="SSF48403">
    <property type="entry name" value="Ankyrin repeat"/>
    <property type="match status" value="3"/>
</dbReference>
<keyword evidence="2 3" id="KW-0040">ANK repeat</keyword>
<dbReference type="OrthoDB" id="3559697at2759"/>
<dbReference type="AlphaFoldDB" id="A0A9P5LC73"/>
<evidence type="ECO:0008006" key="7">
    <source>
        <dbReference type="Google" id="ProtNLM"/>
    </source>
</evidence>
<dbReference type="InterPro" id="IPR036770">
    <property type="entry name" value="Ankyrin_rpt-contain_sf"/>
</dbReference>
<evidence type="ECO:0000313" key="5">
    <source>
        <dbReference type="EMBL" id="KAF7555900.1"/>
    </source>
</evidence>
<dbReference type="Proteomes" id="UP000722485">
    <property type="component" value="Unassembled WGS sequence"/>
</dbReference>
<dbReference type="InterPro" id="IPR002110">
    <property type="entry name" value="Ankyrin_rpt"/>
</dbReference>
<dbReference type="Pfam" id="PF12796">
    <property type="entry name" value="Ank_2"/>
    <property type="match status" value="2"/>
</dbReference>
<protein>
    <recommendedName>
        <fullName evidence="7">Ankyrin</fullName>
    </recommendedName>
</protein>
<proteinExistence type="predicted"/>
<dbReference type="SMART" id="SM00248">
    <property type="entry name" value="ANK"/>
    <property type="match status" value="10"/>
</dbReference>
<sequence>MASGADINMKDGEGQTPIALLFWPGWVRSVYKPLRTLIDAGADIDTIDQNGDGLLMRTLKSTRDVGALQRLFRADQNRPDGKSPQWDRQYCQTKPFLGAFWYNTNGPDGQEEVLDYLLAQGATVEDGGEAVQVMKGILRHGQPDALAKVLATREDSSFLNELLHEAGSTLNGRERVASFIRIILHSGGSIDAADGEGITPLMRAAISKDVAAAFIKLGADCTLKDSLGRTVIHHLMNYWTWPKSVSRWLRSLTLHPPVLDCLSVFIAAGCDTNATTRDGRTPLDYAMKLFADVNSNEDDMAFAEIDIRKHWLVLTIERLLERCEPQQQFTSAALHSFLDDSARPLHNQLQQPQVYLPHIIEMLKDADPDFDINSENVEGLVPIHVAASTITDQGLPCMDTLQIYGAQLDIKTTHGRNILHIACRARNPSTVSYLCSQAPWAISQADNNGRTPLFEACLVGCPETVVLLVQHGAAIDVVDIEGLTPFHICVEGLSHHDLRVADDLGSHSERSDTLGSPQNPEKDERCQVRNPLHSVQSIMRAMIEKATELEMPNLHEIAQSVVQYAGTHLSTYVQPLIDFLKEHTESTSSIPDGFSHLTHDQAPSFRYNMPSPDKFLACCSLSDIRALRTHDPKTLKFRDMDTQETPHGAVNPDYKVWSRLFLRCITDAGLTEVLIALTDERTSETGFTSRSLRIFNESLESWELESMMERACESRSPNLAMLRTLVRNFAVDVNMKVLKYIEDAPLIHSLVKGQAHWHLEAIQFIVANGADLEGTNNENQTALHIACKQDQPWSGKIATLLLQLGADPEAKDEQGKSALRGVCSKTVIKALQENEVAMHDIASMEDLLLAIGRLDVDGVEIAIQSGLDIDLLIDDPVWTEDEYDPELGGSSIHNGWEATPLLGALQFYEYGQKSWTKAHHDTREAILRLLIEEDPNLLQLLQFRHLDVYEEVVVERVQPPYEYCQEHGVDEELDTMPFLHGVFKYVRSSRRHLGVFFEYPDKIRAVVNARGGNRDETLFLAACNAKLDCPINNVEHEEDMMDLGADVLATDREGNNALHILLKNPCTQGRHIVQFLSCPETYPLINDKDPTGWSCLQLALKILRPEVVLKLLSLEPEFETDMLLHDPEGYTALHRIATQILHEHVPVLPEERNIGQRLLQPIVRKCYSNQDYEASSVVRYLVEKLRLDPLVEDKDGLTVIDLAAKKRLRRVKAVFVDKK</sequence>
<evidence type="ECO:0000256" key="1">
    <source>
        <dbReference type="ARBA" id="ARBA00022737"/>
    </source>
</evidence>
<evidence type="ECO:0000313" key="6">
    <source>
        <dbReference type="Proteomes" id="UP000722485"/>
    </source>
</evidence>
<feature type="repeat" description="ANK" evidence="3">
    <location>
        <begin position="778"/>
        <end position="813"/>
    </location>
</feature>
<dbReference type="InterPro" id="IPR051165">
    <property type="entry name" value="Multifunctional_ANK_Repeat"/>
</dbReference>
<evidence type="ECO:0000256" key="2">
    <source>
        <dbReference type="ARBA" id="ARBA00023043"/>
    </source>
</evidence>
<accession>A0A9P5LC73</accession>
<gene>
    <name evidence="5" type="ORF">G7Z17_g1774</name>
</gene>
<dbReference type="PROSITE" id="PS50297">
    <property type="entry name" value="ANK_REP_REGION"/>
    <property type="match status" value="2"/>
</dbReference>
<reference evidence="5" key="1">
    <citation type="submission" date="2020-03" db="EMBL/GenBank/DDBJ databases">
        <title>Draft Genome Sequence of Cylindrodendrum hubeiense.</title>
        <authorList>
            <person name="Buettner E."/>
            <person name="Kellner H."/>
        </authorList>
    </citation>
    <scope>NUCLEOTIDE SEQUENCE</scope>
    <source>
        <strain evidence="5">IHI 201604</strain>
    </source>
</reference>
<feature type="repeat" description="ANK" evidence="3">
    <location>
        <begin position="448"/>
        <end position="480"/>
    </location>
</feature>
<keyword evidence="1" id="KW-0677">Repeat</keyword>
<dbReference type="EMBL" id="JAANBB010000016">
    <property type="protein sequence ID" value="KAF7555900.1"/>
    <property type="molecule type" value="Genomic_DNA"/>
</dbReference>